<feature type="chain" id="PRO_5001957697" description="Outer membrane protein beta-barrel domain-containing protein" evidence="1">
    <location>
        <begin position="24"/>
        <end position="253"/>
    </location>
</feature>
<dbReference type="RefSeq" id="WP_033092638.1">
    <property type="nucleotide sequence ID" value="NZ_JQED01000005.1"/>
</dbReference>
<proteinExistence type="predicted"/>
<evidence type="ECO:0000256" key="1">
    <source>
        <dbReference type="SAM" id="SignalP"/>
    </source>
</evidence>
<organism evidence="2 3">
    <name type="scientific">Colwellia psychrerythraea</name>
    <name type="common">Vibrio psychroerythus</name>
    <dbReference type="NCBI Taxonomy" id="28229"/>
    <lineage>
        <taxon>Bacteria</taxon>
        <taxon>Pseudomonadati</taxon>
        <taxon>Pseudomonadota</taxon>
        <taxon>Gammaproteobacteria</taxon>
        <taxon>Alteromonadales</taxon>
        <taxon>Colwelliaceae</taxon>
        <taxon>Colwellia</taxon>
    </lineage>
</organism>
<reference evidence="2 3" key="1">
    <citation type="submission" date="2014-08" db="EMBL/GenBank/DDBJ databases">
        <title>Genomic and Phenotypic Diversity of Colwellia psychrerythraea strains from Disparate Marine Basins.</title>
        <authorList>
            <person name="Techtmann S.M."/>
            <person name="Stelling S.C."/>
            <person name="Utturkar S.M."/>
            <person name="Alshibli N."/>
            <person name="Harris A."/>
            <person name="Brown S.D."/>
            <person name="Hazen T.C."/>
        </authorList>
    </citation>
    <scope>NUCLEOTIDE SEQUENCE [LARGE SCALE GENOMIC DNA]</scope>
    <source>
        <strain evidence="2 3">ND2E</strain>
    </source>
</reference>
<dbReference type="Proteomes" id="UP000029843">
    <property type="component" value="Unassembled WGS sequence"/>
</dbReference>
<comment type="caution">
    <text evidence="2">The sequence shown here is derived from an EMBL/GenBank/DDBJ whole genome shotgun (WGS) entry which is preliminary data.</text>
</comment>
<name>A0A099KYK2_COLPS</name>
<dbReference type="OrthoDB" id="5725705at2"/>
<protein>
    <recommendedName>
        <fullName evidence="4">Outer membrane protein beta-barrel domain-containing protein</fullName>
    </recommendedName>
</protein>
<accession>A0A099KYK2</accession>
<evidence type="ECO:0000313" key="3">
    <source>
        <dbReference type="Proteomes" id="UP000029843"/>
    </source>
</evidence>
<dbReference type="EMBL" id="JQED01000005">
    <property type="protein sequence ID" value="KGJ94728.1"/>
    <property type="molecule type" value="Genomic_DNA"/>
</dbReference>
<gene>
    <name evidence="2" type="ORF">ND2E_1917</name>
</gene>
<dbReference type="AlphaFoldDB" id="A0A099KYK2"/>
<sequence precursor="true">MKNNVLLSLLLSALSTYSASAFADEWSYQLEPYLMVTSIDGDATIGRTNEADVAVDFGTILDNLDAAAMVHFEAHHDSGWGLVFDYGFMDLGGNKTNTNGNSTDVSVRQGVLELQALYRNKLNDGFLDYFAGVRWWDNDIDVTLDFVIRPENNFEKEVESDWVDPVVGVRWISNIDDKWTFLAQADIGGFGLGSDFTSSVQSGVMYKISELMTLDLKYKATWVDFEEGNTGQQGYFAYDTVTHGTVIGLAFNF</sequence>
<feature type="signal peptide" evidence="1">
    <location>
        <begin position="1"/>
        <end position="23"/>
    </location>
</feature>
<evidence type="ECO:0000313" key="2">
    <source>
        <dbReference type="EMBL" id="KGJ94728.1"/>
    </source>
</evidence>
<evidence type="ECO:0008006" key="4">
    <source>
        <dbReference type="Google" id="ProtNLM"/>
    </source>
</evidence>
<dbReference type="PATRIC" id="fig|28229.4.peg.936"/>
<keyword evidence="1" id="KW-0732">Signal</keyword>